<reference evidence="1" key="1">
    <citation type="submission" date="2012-05" db="EMBL/GenBank/DDBJ databases">
        <authorList>
            <person name="Krishnakumar V."/>
            <person name="Cheung F."/>
            <person name="Xiao Y."/>
            <person name="Chan A."/>
            <person name="Moskal W.A."/>
            <person name="Town C.D."/>
        </authorList>
    </citation>
    <scope>NUCLEOTIDE SEQUENCE</scope>
</reference>
<dbReference type="EMBL" id="BT140208">
    <property type="protein sequence ID" value="AFK40003.1"/>
    <property type="molecule type" value="mRNA"/>
</dbReference>
<name>I3SIB1_LOTJA</name>
<dbReference type="AlphaFoldDB" id="I3SIB1"/>
<accession>I3SIB1</accession>
<sequence>MNKSLWVGVVAASLKFDSAKWGSEISESHDLHTHLKRTRDFTGSLNRI</sequence>
<organism evidence="1">
    <name type="scientific">Lotus japonicus</name>
    <name type="common">Lotus corniculatus var. japonicus</name>
    <dbReference type="NCBI Taxonomy" id="34305"/>
    <lineage>
        <taxon>Eukaryota</taxon>
        <taxon>Viridiplantae</taxon>
        <taxon>Streptophyta</taxon>
        <taxon>Embryophyta</taxon>
        <taxon>Tracheophyta</taxon>
        <taxon>Spermatophyta</taxon>
        <taxon>Magnoliopsida</taxon>
        <taxon>eudicotyledons</taxon>
        <taxon>Gunneridae</taxon>
        <taxon>Pentapetalae</taxon>
        <taxon>rosids</taxon>
        <taxon>fabids</taxon>
        <taxon>Fabales</taxon>
        <taxon>Fabaceae</taxon>
        <taxon>Papilionoideae</taxon>
        <taxon>50 kb inversion clade</taxon>
        <taxon>NPAAA clade</taxon>
        <taxon>Hologalegina</taxon>
        <taxon>robinioid clade</taxon>
        <taxon>Loteae</taxon>
        <taxon>Lotus</taxon>
    </lineage>
</organism>
<protein>
    <submittedName>
        <fullName evidence="1">Uncharacterized protein</fullName>
    </submittedName>
</protein>
<evidence type="ECO:0000313" key="1">
    <source>
        <dbReference type="EMBL" id="AFK40003.1"/>
    </source>
</evidence>
<proteinExistence type="evidence at transcript level"/>